<protein>
    <submittedName>
        <fullName evidence="2">Phenol hydroxylase, putative</fullName>
    </submittedName>
</protein>
<evidence type="ECO:0000256" key="1">
    <source>
        <dbReference type="SAM" id="MobiDB-lite"/>
    </source>
</evidence>
<proteinExistence type="predicted"/>
<feature type="compositionally biased region" description="Low complexity" evidence="1">
    <location>
        <begin position="360"/>
        <end position="371"/>
    </location>
</feature>
<dbReference type="Proteomes" id="UP000002700">
    <property type="component" value="Chromosome I"/>
</dbReference>
<dbReference type="AntiFam" id="ANF00095">
    <property type="entry name" value="Shadow ORF (opposite ABC transporters)"/>
</dbReference>
<feature type="region of interest" description="Disordered" evidence="1">
    <location>
        <begin position="342"/>
        <end position="385"/>
    </location>
</feature>
<organism evidence="2 3">
    <name type="scientific">Burkholderia pseudomallei (strain 1710b)</name>
    <dbReference type="NCBI Taxonomy" id="320372"/>
    <lineage>
        <taxon>Bacteria</taxon>
        <taxon>Pseudomonadati</taxon>
        <taxon>Pseudomonadota</taxon>
        <taxon>Betaproteobacteria</taxon>
        <taxon>Burkholderiales</taxon>
        <taxon>Burkholderiaceae</taxon>
        <taxon>Burkholderia</taxon>
        <taxon>pseudomallei group</taxon>
    </lineage>
</organism>
<accession>Q3JMW6</accession>
<feature type="compositionally biased region" description="Low complexity" evidence="1">
    <location>
        <begin position="52"/>
        <end position="61"/>
    </location>
</feature>
<feature type="compositionally biased region" description="Basic residues" evidence="1">
    <location>
        <begin position="376"/>
        <end position="385"/>
    </location>
</feature>
<evidence type="ECO:0000313" key="3">
    <source>
        <dbReference type="Proteomes" id="UP000002700"/>
    </source>
</evidence>
<sequence>MRQTHRDVVRAPAAVREIVGAEQLARIDGKRRERLAGLRRHVLGPHAEDPFAPGRDPAAGARRARHGQPRTVGDVERRAVFRQPPMQQVHRRRTDEARDERRRRFLVHVDGRADLFRIAAIHHDHALRERHRLDLVVRHIDARRREPRVQPLDFEAHLHAQLRIEVRQRLVEQEHRRLANDRAPHRDALPLAARQLARAPREQRPELEDLRGRLHARVDQRALDTANLQPVSHVLRNRHVRIQRVVLEHHRDVAILRLERVDDASTDRDLAFRHRLEAGDHPQQRRFPAARRADEHDELAVGDIDVDPVQHVLRAAVTFPDALQAQRGHAWTSSRLRFTFPNRRGRARTSAASRARRRAAAASRRASPPSRDAIRSRRRRSRSSI</sequence>
<reference evidence="2 3" key="1">
    <citation type="submission" date="2005-09" db="EMBL/GenBank/DDBJ databases">
        <authorList>
            <person name="Woods D.E."/>
            <person name="Nierman W.C."/>
        </authorList>
    </citation>
    <scope>NUCLEOTIDE SEQUENCE [LARGE SCALE GENOMIC DNA]</scope>
    <source>
        <strain evidence="2 3">1710b</strain>
    </source>
</reference>
<dbReference type="EnsemblBacteria" id="ABA49062">
    <property type="protein sequence ID" value="ABA49062"/>
    <property type="gene ID" value="BURPS1710b_3723"/>
</dbReference>
<feature type="region of interest" description="Disordered" evidence="1">
    <location>
        <begin position="44"/>
        <end position="70"/>
    </location>
</feature>
<dbReference type="KEGG" id="bpm:BURPS1710b_3723"/>
<dbReference type="EMBL" id="CP000124">
    <property type="protein sequence ID" value="ABA49062.1"/>
    <property type="molecule type" value="Genomic_DNA"/>
</dbReference>
<evidence type="ECO:0000313" key="2">
    <source>
        <dbReference type="EMBL" id="ABA49062.1"/>
    </source>
</evidence>
<dbReference type="AntiFam" id="ANF00142">
    <property type="entry name" value="Shadow ORF (opposite yadG)"/>
</dbReference>
<gene>
    <name evidence="2" type="ordered locus">BURPS1710b_3723</name>
</gene>
<dbReference type="HOGENOM" id="CLU_060491_0_0_4"/>
<name>Q3JMW6_BURP1</name>
<dbReference type="AlphaFoldDB" id="Q3JMW6"/>